<comment type="caution">
    <text evidence="1">The sequence shown here is derived from an EMBL/GenBank/DDBJ whole genome shotgun (WGS) entry which is preliminary data.</text>
</comment>
<dbReference type="EMBL" id="MHPE01000032">
    <property type="protein sequence ID" value="OGZ76523.1"/>
    <property type="molecule type" value="Genomic_DNA"/>
</dbReference>
<organism evidence="1 2">
    <name type="scientific">Candidatus Staskawiczbacteria bacterium RIFCSPLOWO2_12_FULL_37_15</name>
    <dbReference type="NCBI Taxonomy" id="1802218"/>
    <lineage>
        <taxon>Bacteria</taxon>
        <taxon>Candidatus Staskawicziibacteriota</taxon>
    </lineage>
</organism>
<protein>
    <recommendedName>
        <fullName evidence="3">DDH domain-containing protein</fullName>
    </recommendedName>
</protein>
<dbReference type="SUPFAM" id="SSF64182">
    <property type="entry name" value="DHH phosphoesterases"/>
    <property type="match status" value="2"/>
</dbReference>
<dbReference type="InterPro" id="IPR051319">
    <property type="entry name" value="Oligoribo/pAp-PDE_c-di-AMP_PDE"/>
</dbReference>
<evidence type="ECO:0000313" key="1">
    <source>
        <dbReference type="EMBL" id="OGZ76523.1"/>
    </source>
</evidence>
<name>A0A1G2IPA1_9BACT</name>
<gene>
    <name evidence="1" type="ORF">A3G45_01220</name>
</gene>
<dbReference type="AlphaFoldDB" id="A0A1G2IPA1"/>
<reference evidence="1 2" key="1">
    <citation type="journal article" date="2016" name="Nat. Commun.">
        <title>Thousands of microbial genomes shed light on interconnected biogeochemical processes in an aquifer system.</title>
        <authorList>
            <person name="Anantharaman K."/>
            <person name="Brown C.T."/>
            <person name="Hug L.A."/>
            <person name="Sharon I."/>
            <person name="Castelle C.J."/>
            <person name="Probst A.J."/>
            <person name="Thomas B.C."/>
            <person name="Singh A."/>
            <person name="Wilkins M.J."/>
            <person name="Karaoz U."/>
            <person name="Brodie E.L."/>
            <person name="Williams K.H."/>
            <person name="Hubbard S.S."/>
            <person name="Banfield J.F."/>
        </authorList>
    </citation>
    <scope>NUCLEOTIDE SEQUENCE [LARGE SCALE GENOMIC DNA]</scope>
</reference>
<proteinExistence type="predicted"/>
<dbReference type="InterPro" id="IPR038763">
    <property type="entry name" value="DHH_sf"/>
</dbReference>
<dbReference type="Proteomes" id="UP000178632">
    <property type="component" value="Unassembled WGS sequence"/>
</dbReference>
<accession>A0A1G2IPA1</accession>
<dbReference type="Gene3D" id="3.90.1640.10">
    <property type="entry name" value="inorganic pyrophosphatase (n-terminal core)"/>
    <property type="match status" value="2"/>
</dbReference>
<dbReference type="PANTHER" id="PTHR47618">
    <property type="entry name" value="BIFUNCTIONAL OLIGORIBONUCLEASE AND PAP PHOSPHATASE NRNA"/>
    <property type="match status" value="1"/>
</dbReference>
<dbReference type="PANTHER" id="PTHR47618:SF1">
    <property type="entry name" value="BIFUNCTIONAL OLIGORIBONUCLEASE AND PAP PHOSPHATASE NRNA"/>
    <property type="match status" value="1"/>
</dbReference>
<evidence type="ECO:0008006" key="3">
    <source>
        <dbReference type="Google" id="ProtNLM"/>
    </source>
</evidence>
<evidence type="ECO:0000313" key="2">
    <source>
        <dbReference type="Proteomes" id="UP000178632"/>
    </source>
</evidence>
<sequence length="284" mass="31976">MENLEQAKSRLEIEDPRQQAGQLINEAKNIYIIPDGNYDPDSVATALALFYTLKELNKNVNIVIDETLPENLKFLIPSLDFISYPKNFVISIPSKVADISQIFYDKDEHGLKVHLVLNKGIIKKDDISFYFSDTRPDLIITLGIKDFRDQMSKKMDSFGFLLDSPILNIDYENQIQTLLPENANEAIPTDLSGIHDGVGTENKNFGKINLIKNSSLAETVLDLVKNPHIESVKEESATCFLAGIMAFTKNFGNSKVTPETFETASLLMRRGADIKQIKDNLFKK</sequence>